<dbReference type="EMBL" id="KN772731">
    <property type="protein sequence ID" value="KIH45379.1"/>
    <property type="molecule type" value="Genomic_DNA"/>
</dbReference>
<evidence type="ECO:0000256" key="1">
    <source>
        <dbReference type="SAM" id="MobiDB-lite"/>
    </source>
</evidence>
<feature type="compositionally biased region" description="Basic residues" evidence="1">
    <location>
        <begin position="51"/>
        <end position="63"/>
    </location>
</feature>
<accession>A0A0C2FFG8</accession>
<protein>
    <submittedName>
        <fullName evidence="2">Uncharacterized protein</fullName>
    </submittedName>
</protein>
<proteinExistence type="predicted"/>
<keyword evidence="3" id="KW-1185">Reference proteome</keyword>
<feature type="region of interest" description="Disordered" evidence="1">
    <location>
        <begin position="1"/>
        <end position="20"/>
    </location>
</feature>
<evidence type="ECO:0000313" key="2">
    <source>
        <dbReference type="EMBL" id="KIH45379.1"/>
    </source>
</evidence>
<organism evidence="2 3">
    <name type="scientific">Ancylostoma duodenale</name>
    <dbReference type="NCBI Taxonomy" id="51022"/>
    <lineage>
        <taxon>Eukaryota</taxon>
        <taxon>Metazoa</taxon>
        <taxon>Ecdysozoa</taxon>
        <taxon>Nematoda</taxon>
        <taxon>Chromadorea</taxon>
        <taxon>Rhabditida</taxon>
        <taxon>Rhabditina</taxon>
        <taxon>Rhabditomorpha</taxon>
        <taxon>Strongyloidea</taxon>
        <taxon>Ancylostomatidae</taxon>
        <taxon>Ancylostomatinae</taxon>
        <taxon>Ancylostoma</taxon>
    </lineage>
</organism>
<reference evidence="2 3" key="1">
    <citation type="submission" date="2013-12" db="EMBL/GenBank/DDBJ databases">
        <title>Draft genome of the parsitic nematode Ancylostoma duodenale.</title>
        <authorList>
            <person name="Mitreva M."/>
        </authorList>
    </citation>
    <scope>NUCLEOTIDE SEQUENCE [LARGE SCALE GENOMIC DNA]</scope>
    <source>
        <strain evidence="2 3">Zhejiang</strain>
    </source>
</reference>
<name>A0A0C2FFG8_9BILA</name>
<dbReference type="AlphaFoldDB" id="A0A0C2FFG8"/>
<sequence length="123" mass="13820">MLASQQGSGTTPGCDGDEDVAMGGIWISYTMERSERGSASPRLLTSSTKLVRPRSARQQRHRLQNGGFDLEAPRKCPEGHPKLDTLHADMKHVGAHRDQAHDRAKWRQKVRKADPPPNEWDNR</sequence>
<feature type="compositionally biased region" description="Polar residues" evidence="1">
    <location>
        <begin position="1"/>
        <end position="11"/>
    </location>
</feature>
<dbReference type="OrthoDB" id="5800121at2759"/>
<feature type="region of interest" description="Disordered" evidence="1">
    <location>
        <begin position="32"/>
        <end position="123"/>
    </location>
</feature>
<gene>
    <name evidence="2" type="ORF">ANCDUO_24580</name>
</gene>
<dbReference type="Proteomes" id="UP000054047">
    <property type="component" value="Unassembled WGS sequence"/>
</dbReference>
<evidence type="ECO:0000313" key="3">
    <source>
        <dbReference type="Proteomes" id="UP000054047"/>
    </source>
</evidence>
<feature type="compositionally biased region" description="Basic and acidic residues" evidence="1">
    <location>
        <begin position="71"/>
        <end position="105"/>
    </location>
</feature>